<evidence type="ECO:0000256" key="6">
    <source>
        <dbReference type="ARBA" id="ARBA00023027"/>
    </source>
</evidence>
<dbReference type="Gene3D" id="3.40.50.720">
    <property type="entry name" value="NAD(P)-binding Rossmann-like Domain"/>
    <property type="match status" value="1"/>
</dbReference>
<evidence type="ECO:0000256" key="8">
    <source>
        <dbReference type="ARBA" id="ARBA00032485"/>
    </source>
</evidence>
<dbReference type="PANTHER" id="PTHR43161:SF9">
    <property type="entry name" value="SORBITOL DEHYDROGENASE"/>
    <property type="match status" value="1"/>
</dbReference>
<dbReference type="CDD" id="cd00154">
    <property type="entry name" value="Rab"/>
    <property type="match status" value="1"/>
</dbReference>
<protein>
    <recommendedName>
        <fullName evidence="7">Sorbitol dehydrogenase</fullName>
    </recommendedName>
    <alternativeName>
        <fullName evidence="8">Polyol dehydrogenase</fullName>
    </alternativeName>
</protein>
<dbReference type="SMART" id="SM00176">
    <property type="entry name" value="RAN"/>
    <property type="match status" value="1"/>
</dbReference>
<keyword evidence="12" id="KW-1185">Reference proteome</keyword>
<dbReference type="Gene3D" id="3.40.50.300">
    <property type="entry name" value="P-loop containing nucleotide triphosphate hydrolases"/>
    <property type="match status" value="1"/>
</dbReference>
<dbReference type="Proteomes" id="UP000325440">
    <property type="component" value="Unassembled WGS sequence"/>
</dbReference>
<dbReference type="InterPro" id="IPR013154">
    <property type="entry name" value="ADH-like_N"/>
</dbReference>
<dbReference type="SMART" id="SM00173">
    <property type="entry name" value="RAS"/>
    <property type="match status" value="1"/>
</dbReference>
<dbReference type="SUPFAM" id="SSF52540">
    <property type="entry name" value="P-loop containing nucleoside triphosphate hydrolases"/>
    <property type="match status" value="1"/>
</dbReference>
<dbReference type="Pfam" id="PF00107">
    <property type="entry name" value="ADH_zinc_N"/>
    <property type="match status" value="1"/>
</dbReference>
<dbReference type="AlphaFoldDB" id="A0A5E4M429"/>
<dbReference type="GO" id="GO:0006062">
    <property type="term" value="P:sorbitol catabolic process"/>
    <property type="evidence" value="ECO:0007669"/>
    <property type="project" value="TreeGrafter"/>
</dbReference>
<keyword evidence="3 9" id="KW-0479">Metal-binding</keyword>
<dbReference type="Gene3D" id="3.90.180.10">
    <property type="entry name" value="Medium-chain alcohol dehydrogenases, catalytic domain"/>
    <property type="match status" value="1"/>
</dbReference>
<name>A0A5E4M429_9HEMI</name>
<dbReference type="InterPro" id="IPR013149">
    <property type="entry name" value="ADH-like_C"/>
</dbReference>
<dbReference type="InterPro" id="IPR036291">
    <property type="entry name" value="NAD(P)-bd_dom_sf"/>
</dbReference>
<dbReference type="OrthoDB" id="1879366at2759"/>
<dbReference type="PROSITE" id="PS51421">
    <property type="entry name" value="RAS"/>
    <property type="match status" value="1"/>
</dbReference>
<dbReference type="CDD" id="cd05285">
    <property type="entry name" value="sorbitol_DH"/>
    <property type="match status" value="1"/>
</dbReference>
<gene>
    <name evidence="11" type="ORF">CINCED_3A021211</name>
</gene>
<evidence type="ECO:0000259" key="10">
    <source>
        <dbReference type="SMART" id="SM00829"/>
    </source>
</evidence>
<dbReference type="InterPro" id="IPR002328">
    <property type="entry name" value="ADH_Zn_CS"/>
</dbReference>
<dbReference type="GO" id="GO:0008270">
    <property type="term" value="F:zinc ion binding"/>
    <property type="evidence" value="ECO:0007669"/>
    <property type="project" value="InterPro"/>
</dbReference>
<dbReference type="SMART" id="SM00829">
    <property type="entry name" value="PKS_ER"/>
    <property type="match status" value="1"/>
</dbReference>
<dbReference type="NCBIfam" id="TIGR00231">
    <property type="entry name" value="small_GTP"/>
    <property type="match status" value="1"/>
</dbReference>
<dbReference type="PROSITE" id="PS51419">
    <property type="entry name" value="RAB"/>
    <property type="match status" value="1"/>
</dbReference>
<dbReference type="PANTHER" id="PTHR43161">
    <property type="entry name" value="SORBITOL DEHYDROGENASE"/>
    <property type="match status" value="1"/>
</dbReference>
<accession>A0A5E4M429</accession>
<dbReference type="SUPFAM" id="SSF50129">
    <property type="entry name" value="GroES-like"/>
    <property type="match status" value="1"/>
</dbReference>
<evidence type="ECO:0000313" key="12">
    <source>
        <dbReference type="Proteomes" id="UP000325440"/>
    </source>
</evidence>
<keyword evidence="5" id="KW-0560">Oxidoreductase</keyword>
<dbReference type="InterPro" id="IPR005225">
    <property type="entry name" value="Small_GTP-bd"/>
</dbReference>
<dbReference type="FunFam" id="3.40.50.300:FF:000823">
    <property type="entry name" value="Small GTPase RAB, putative"/>
    <property type="match status" value="1"/>
</dbReference>
<evidence type="ECO:0000256" key="5">
    <source>
        <dbReference type="ARBA" id="ARBA00023002"/>
    </source>
</evidence>
<reference evidence="11 12" key="1">
    <citation type="submission" date="2019-08" db="EMBL/GenBank/DDBJ databases">
        <authorList>
            <person name="Alioto T."/>
            <person name="Alioto T."/>
            <person name="Gomez Garrido J."/>
        </authorList>
    </citation>
    <scope>NUCLEOTIDE SEQUENCE [LARGE SCALE GENOMIC DNA]</scope>
</reference>
<comment type="similarity">
    <text evidence="2 9">Belongs to the zinc-containing alcohol dehydrogenase family.</text>
</comment>
<dbReference type="InterPro" id="IPR027417">
    <property type="entry name" value="P-loop_NTPase"/>
</dbReference>
<evidence type="ECO:0000313" key="11">
    <source>
        <dbReference type="EMBL" id="VVC26747.1"/>
    </source>
</evidence>
<dbReference type="GO" id="GO:0003924">
    <property type="term" value="F:GTPase activity"/>
    <property type="evidence" value="ECO:0007669"/>
    <property type="project" value="InterPro"/>
</dbReference>
<evidence type="ECO:0000256" key="9">
    <source>
        <dbReference type="RuleBase" id="RU361277"/>
    </source>
</evidence>
<dbReference type="PROSITE" id="PS51420">
    <property type="entry name" value="RHO"/>
    <property type="match status" value="1"/>
</dbReference>
<dbReference type="GO" id="GO:0003939">
    <property type="term" value="F:L-iditol 2-dehydrogenase (NAD+) activity"/>
    <property type="evidence" value="ECO:0007669"/>
    <property type="project" value="TreeGrafter"/>
</dbReference>
<dbReference type="PRINTS" id="PR00449">
    <property type="entry name" value="RASTRNSFRMNG"/>
</dbReference>
<organism evidence="11 12">
    <name type="scientific">Cinara cedri</name>
    <dbReference type="NCBI Taxonomy" id="506608"/>
    <lineage>
        <taxon>Eukaryota</taxon>
        <taxon>Metazoa</taxon>
        <taxon>Ecdysozoa</taxon>
        <taxon>Arthropoda</taxon>
        <taxon>Hexapoda</taxon>
        <taxon>Insecta</taxon>
        <taxon>Pterygota</taxon>
        <taxon>Neoptera</taxon>
        <taxon>Paraneoptera</taxon>
        <taxon>Hemiptera</taxon>
        <taxon>Sternorrhyncha</taxon>
        <taxon>Aphidomorpha</taxon>
        <taxon>Aphidoidea</taxon>
        <taxon>Aphididae</taxon>
        <taxon>Lachninae</taxon>
        <taxon>Cinara</taxon>
    </lineage>
</organism>
<dbReference type="PROSITE" id="PS00059">
    <property type="entry name" value="ADH_ZINC"/>
    <property type="match status" value="1"/>
</dbReference>
<dbReference type="Pfam" id="PF08240">
    <property type="entry name" value="ADH_N"/>
    <property type="match status" value="1"/>
</dbReference>
<keyword evidence="6" id="KW-0520">NAD</keyword>
<dbReference type="SMART" id="SM00174">
    <property type="entry name" value="RHO"/>
    <property type="match status" value="1"/>
</dbReference>
<comment type="cofactor">
    <cofactor evidence="1 9">
        <name>Zn(2+)</name>
        <dbReference type="ChEBI" id="CHEBI:29105"/>
    </cofactor>
</comment>
<dbReference type="SUPFAM" id="SSF51735">
    <property type="entry name" value="NAD(P)-binding Rossmann-fold domains"/>
    <property type="match status" value="1"/>
</dbReference>
<evidence type="ECO:0000256" key="7">
    <source>
        <dbReference type="ARBA" id="ARBA00026132"/>
    </source>
</evidence>
<dbReference type="InterPro" id="IPR011032">
    <property type="entry name" value="GroES-like_sf"/>
</dbReference>
<dbReference type="InterPro" id="IPR001806">
    <property type="entry name" value="Small_GTPase"/>
</dbReference>
<feature type="domain" description="Enoyl reductase (ER)" evidence="10">
    <location>
        <begin position="207"/>
        <end position="544"/>
    </location>
</feature>
<evidence type="ECO:0000256" key="4">
    <source>
        <dbReference type="ARBA" id="ARBA00022833"/>
    </source>
</evidence>
<dbReference type="InterPro" id="IPR020843">
    <property type="entry name" value="ER"/>
</dbReference>
<evidence type="ECO:0000256" key="3">
    <source>
        <dbReference type="ARBA" id="ARBA00022723"/>
    </source>
</evidence>
<evidence type="ECO:0000256" key="2">
    <source>
        <dbReference type="ARBA" id="ARBA00008072"/>
    </source>
</evidence>
<sequence length="547" mass="60580">MKRLTAKLVFMGSQGVGKSSIITRYIKDDYKNECEATIGASFMYAKVTIQNYQITLKVWDTAGQERFRSLVPMYYRNADAVAIIFDVSDRESFNQVKDWINEVKKNTDTPVIYYVVGNKTDLIDSRTIMYEEAKEFANSVNAHYWETSAYSNSGIQDLFTNIGRNLIEMLESSNPPVNLKLEIDPEEVPNNDNNMDDQDNLTSVLYGVRDLRLEQRPIPKPGYNEVLLKIQRVGICGSDVHYLVHGSIGNYVVNEPMIIGHEASGIVVKLGEGVTNLSIGDRVAIEPGVSCRMCTFCKNGKYNLCLDMKFCATPPIDGNLTRYYVHAADFCYKLPRHMTLEDGAMLEPLSVGVHACKRGGVTVGSSVLILGAGPIGLVTLATAKAMGASKIFITDLTDYRLNVAKKMGAFKVIQINKGESDEQAIENMRFELNNELPDVTIDCSGFQQTMKMGIELTKSGGVLMIVGMGASKNVELPLFNALAREVDIKGVFRYANDYQDALSLISSGKVNLSPLITHHYTIEESLEAFKTAETGVGNPIKVMIHVD</sequence>
<dbReference type="GO" id="GO:0005525">
    <property type="term" value="F:GTP binding"/>
    <property type="evidence" value="ECO:0007669"/>
    <property type="project" value="InterPro"/>
</dbReference>
<dbReference type="EMBL" id="CABPRJ010000044">
    <property type="protein sequence ID" value="VVC26747.1"/>
    <property type="molecule type" value="Genomic_DNA"/>
</dbReference>
<evidence type="ECO:0000256" key="1">
    <source>
        <dbReference type="ARBA" id="ARBA00001947"/>
    </source>
</evidence>
<dbReference type="InterPro" id="IPR045306">
    <property type="entry name" value="SDH-like"/>
</dbReference>
<proteinExistence type="inferred from homology"/>
<dbReference type="SMART" id="SM00175">
    <property type="entry name" value="RAB"/>
    <property type="match status" value="1"/>
</dbReference>
<dbReference type="FunFam" id="3.40.50.720:FF:000068">
    <property type="entry name" value="Sorbitol dehydrogenase"/>
    <property type="match status" value="1"/>
</dbReference>
<keyword evidence="4 9" id="KW-0862">Zinc</keyword>
<dbReference type="Pfam" id="PF00071">
    <property type="entry name" value="Ras"/>
    <property type="match status" value="1"/>
</dbReference>